<evidence type="ECO:0000256" key="4">
    <source>
        <dbReference type="SAM" id="SignalP"/>
    </source>
</evidence>
<keyword evidence="6" id="KW-1185">Reference proteome</keyword>
<proteinExistence type="predicted"/>
<feature type="compositionally biased region" description="Polar residues" evidence="3">
    <location>
        <begin position="45"/>
        <end position="55"/>
    </location>
</feature>
<evidence type="ECO:0000256" key="2">
    <source>
        <dbReference type="ARBA" id="ARBA00023008"/>
    </source>
</evidence>
<evidence type="ECO:0008006" key="7">
    <source>
        <dbReference type="Google" id="ProtNLM"/>
    </source>
</evidence>
<dbReference type="Gene3D" id="2.60.40.420">
    <property type="entry name" value="Cupredoxins - blue copper proteins"/>
    <property type="match status" value="1"/>
</dbReference>
<accession>A0ABW5TYJ4</accession>
<feature type="region of interest" description="Disordered" evidence="3">
    <location>
        <begin position="26"/>
        <end position="56"/>
    </location>
</feature>
<feature type="signal peptide" evidence="4">
    <location>
        <begin position="1"/>
        <end position="26"/>
    </location>
</feature>
<protein>
    <recommendedName>
        <fullName evidence="7">Blue (type 1) copper domain-containing protein</fullName>
    </recommendedName>
</protein>
<reference evidence="6" key="1">
    <citation type="journal article" date="2019" name="Int. J. Syst. Evol. Microbiol.">
        <title>The Global Catalogue of Microorganisms (GCM) 10K type strain sequencing project: providing services to taxonomists for standard genome sequencing and annotation.</title>
        <authorList>
            <consortium name="The Broad Institute Genomics Platform"/>
            <consortium name="The Broad Institute Genome Sequencing Center for Infectious Disease"/>
            <person name="Wu L."/>
            <person name="Ma J."/>
        </authorList>
    </citation>
    <scope>NUCLEOTIDE SEQUENCE [LARGE SCALE GENOMIC DNA]</scope>
    <source>
        <strain evidence="6">TISTR 2562</strain>
    </source>
</reference>
<dbReference type="PANTHER" id="PTHR38439:SF3">
    <property type="entry name" value="COPPER-RESISTANT CUPROPROTEIN COPI"/>
    <property type="match status" value="1"/>
</dbReference>
<evidence type="ECO:0000256" key="3">
    <source>
        <dbReference type="SAM" id="MobiDB-lite"/>
    </source>
</evidence>
<keyword evidence="1" id="KW-0479">Metal-binding</keyword>
<organism evidence="5 6">
    <name type="scientific">Sulfitobacter aestuarii</name>
    <dbReference type="NCBI Taxonomy" id="2161676"/>
    <lineage>
        <taxon>Bacteria</taxon>
        <taxon>Pseudomonadati</taxon>
        <taxon>Pseudomonadota</taxon>
        <taxon>Alphaproteobacteria</taxon>
        <taxon>Rhodobacterales</taxon>
        <taxon>Roseobacteraceae</taxon>
        <taxon>Sulfitobacter</taxon>
    </lineage>
</organism>
<keyword evidence="2" id="KW-0186">Copper</keyword>
<dbReference type="Proteomes" id="UP001597474">
    <property type="component" value="Unassembled WGS sequence"/>
</dbReference>
<dbReference type="EMBL" id="JBHUMP010000001">
    <property type="protein sequence ID" value="MFD2738024.1"/>
    <property type="molecule type" value="Genomic_DNA"/>
</dbReference>
<evidence type="ECO:0000313" key="6">
    <source>
        <dbReference type="Proteomes" id="UP001597474"/>
    </source>
</evidence>
<dbReference type="PANTHER" id="PTHR38439">
    <property type="entry name" value="AURACYANIN-B"/>
    <property type="match status" value="1"/>
</dbReference>
<dbReference type="InterPro" id="IPR008972">
    <property type="entry name" value="Cupredoxin"/>
</dbReference>
<gene>
    <name evidence="5" type="ORF">ACFSUD_00420</name>
</gene>
<name>A0ABW5TYJ4_9RHOB</name>
<comment type="caution">
    <text evidence="5">The sequence shown here is derived from an EMBL/GenBank/DDBJ whole genome shotgun (WGS) entry which is preliminary data.</text>
</comment>
<dbReference type="InterPro" id="IPR050845">
    <property type="entry name" value="Cu-binding_ET"/>
</dbReference>
<sequence>MPSMRPFLVTLSLGLAAIPAASGASAPVDLARPGQQDAQPVSADQPGTQVETQAASEPEIDTVIAITLVETPAGYMRFSPQALHVKSGMTMRVTFRNESPREHAIYLGAQHEVEKLRSRRAAHPQAPIDTTDTLRIPAGGDAQLIWRFTGTEPVDFLCLLPGHFEAGLRGLFVVHDHGTEPEQPSSLIARP</sequence>
<feature type="chain" id="PRO_5046715901" description="Blue (type 1) copper domain-containing protein" evidence="4">
    <location>
        <begin position="27"/>
        <end position="191"/>
    </location>
</feature>
<evidence type="ECO:0000313" key="5">
    <source>
        <dbReference type="EMBL" id="MFD2738024.1"/>
    </source>
</evidence>
<evidence type="ECO:0000256" key="1">
    <source>
        <dbReference type="ARBA" id="ARBA00022723"/>
    </source>
</evidence>
<dbReference type="SUPFAM" id="SSF49503">
    <property type="entry name" value="Cupredoxins"/>
    <property type="match status" value="1"/>
</dbReference>
<keyword evidence="4" id="KW-0732">Signal</keyword>